<keyword evidence="5" id="KW-1185">Reference proteome</keyword>
<protein>
    <recommendedName>
        <fullName evidence="3">Glycosyltransferase N-terminal domain-containing protein</fullName>
    </recommendedName>
</protein>
<evidence type="ECO:0000256" key="2">
    <source>
        <dbReference type="SAM" id="Phobius"/>
    </source>
</evidence>
<keyword evidence="2" id="KW-0812">Transmembrane</keyword>
<organism evidence="4">
    <name type="scientific">Oryza barthii</name>
    <dbReference type="NCBI Taxonomy" id="65489"/>
    <lineage>
        <taxon>Eukaryota</taxon>
        <taxon>Viridiplantae</taxon>
        <taxon>Streptophyta</taxon>
        <taxon>Embryophyta</taxon>
        <taxon>Tracheophyta</taxon>
        <taxon>Spermatophyta</taxon>
        <taxon>Magnoliopsida</taxon>
        <taxon>Liliopsida</taxon>
        <taxon>Poales</taxon>
        <taxon>Poaceae</taxon>
        <taxon>BOP clade</taxon>
        <taxon>Oryzoideae</taxon>
        <taxon>Oryzeae</taxon>
        <taxon>Oryzinae</taxon>
        <taxon>Oryza</taxon>
    </lineage>
</organism>
<accession>A0A0D3GR41</accession>
<dbReference type="AlphaFoldDB" id="A0A0D3GR41"/>
<dbReference type="Gramene" id="OBART07G14720.1">
    <property type="protein sequence ID" value="OBART07G14720.1"/>
    <property type="gene ID" value="OBART07G14720"/>
</dbReference>
<dbReference type="InterPro" id="IPR058980">
    <property type="entry name" value="Glyco_transf_N"/>
</dbReference>
<evidence type="ECO:0000313" key="5">
    <source>
        <dbReference type="Proteomes" id="UP000026960"/>
    </source>
</evidence>
<keyword evidence="2" id="KW-1133">Transmembrane helix</keyword>
<comment type="similarity">
    <text evidence="1">Belongs to the UDP-glycosyltransferase family.</text>
</comment>
<dbReference type="Gene3D" id="3.40.50.2000">
    <property type="entry name" value="Glycogen Phosphorylase B"/>
    <property type="match status" value="1"/>
</dbReference>
<name>A0A0D3GR41_9ORYZ</name>
<proteinExistence type="inferred from homology"/>
<sequence length="59" mass="6273">MGTAPAPAHVLVFPWPIQGHLNVMLHLAVALAGAGVHVTFLHTDYNLRRHRGGLAMAPA</sequence>
<dbReference type="Pfam" id="PF26168">
    <property type="entry name" value="Glyco_transf_N"/>
    <property type="match status" value="1"/>
</dbReference>
<dbReference type="STRING" id="65489.A0A0D3GR41"/>
<dbReference type="HOGENOM" id="CLU_2964539_0_0_1"/>
<dbReference type="SUPFAM" id="SSF53756">
    <property type="entry name" value="UDP-Glycosyltransferase/glycogen phosphorylase"/>
    <property type="match status" value="1"/>
</dbReference>
<dbReference type="EnsemblPlants" id="OBART07G14720.1">
    <property type="protein sequence ID" value="OBART07G14720.1"/>
    <property type="gene ID" value="OBART07G14720"/>
</dbReference>
<dbReference type="PaxDb" id="65489-OBART07G14720.1"/>
<evidence type="ECO:0000256" key="1">
    <source>
        <dbReference type="ARBA" id="ARBA00009995"/>
    </source>
</evidence>
<reference evidence="4" key="1">
    <citation type="journal article" date="2009" name="Rice">
        <title>De Novo Next Generation Sequencing of Plant Genomes.</title>
        <authorList>
            <person name="Rounsley S."/>
            <person name="Marri P.R."/>
            <person name="Yu Y."/>
            <person name="He R."/>
            <person name="Sisneros N."/>
            <person name="Goicoechea J.L."/>
            <person name="Lee S.J."/>
            <person name="Angelova A."/>
            <person name="Kudrna D."/>
            <person name="Luo M."/>
            <person name="Affourtit J."/>
            <person name="Desany B."/>
            <person name="Knight J."/>
            <person name="Niazi F."/>
            <person name="Egholm M."/>
            <person name="Wing R.A."/>
        </authorList>
    </citation>
    <scope>NUCLEOTIDE SEQUENCE [LARGE SCALE GENOMIC DNA]</scope>
    <source>
        <strain evidence="4">cv. IRGC 105608</strain>
    </source>
</reference>
<keyword evidence="2" id="KW-0472">Membrane</keyword>
<evidence type="ECO:0000313" key="4">
    <source>
        <dbReference type="EnsemblPlants" id="OBART07G14720.1"/>
    </source>
</evidence>
<feature type="transmembrane region" description="Helical" evidence="2">
    <location>
        <begin position="23"/>
        <end position="41"/>
    </location>
</feature>
<evidence type="ECO:0000259" key="3">
    <source>
        <dbReference type="Pfam" id="PF26168"/>
    </source>
</evidence>
<feature type="domain" description="Glycosyltransferase N-terminal" evidence="3">
    <location>
        <begin position="10"/>
        <end position="49"/>
    </location>
</feature>
<dbReference type="Proteomes" id="UP000026960">
    <property type="component" value="Chromosome 7"/>
</dbReference>
<reference evidence="4" key="2">
    <citation type="submission" date="2015-03" db="UniProtKB">
        <authorList>
            <consortium name="EnsemblPlants"/>
        </authorList>
    </citation>
    <scope>IDENTIFICATION</scope>
</reference>